<feature type="compositionally biased region" description="Acidic residues" evidence="1">
    <location>
        <begin position="1"/>
        <end position="15"/>
    </location>
</feature>
<feature type="non-terminal residue" evidence="2">
    <location>
        <position position="1"/>
    </location>
</feature>
<dbReference type="EMBL" id="BKCJ011582598">
    <property type="protein sequence ID" value="GFD42790.1"/>
    <property type="molecule type" value="Genomic_DNA"/>
</dbReference>
<name>A0A699W836_TANCI</name>
<proteinExistence type="predicted"/>
<feature type="region of interest" description="Disordered" evidence="1">
    <location>
        <begin position="1"/>
        <end position="73"/>
    </location>
</feature>
<feature type="compositionally biased region" description="Acidic residues" evidence="1">
    <location>
        <begin position="22"/>
        <end position="39"/>
    </location>
</feature>
<evidence type="ECO:0000313" key="2">
    <source>
        <dbReference type="EMBL" id="GFD42790.1"/>
    </source>
</evidence>
<gene>
    <name evidence="2" type="ORF">Tci_914759</name>
</gene>
<dbReference type="AlphaFoldDB" id="A0A699W836"/>
<organism evidence="2">
    <name type="scientific">Tanacetum cinerariifolium</name>
    <name type="common">Dalmatian daisy</name>
    <name type="synonym">Chrysanthemum cinerariifolium</name>
    <dbReference type="NCBI Taxonomy" id="118510"/>
    <lineage>
        <taxon>Eukaryota</taxon>
        <taxon>Viridiplantae</taxon>
        <taxon>Streptophyta</taxon>
        <taxon>Embryophyta</taxon>
        <taxon>Tracheophyta</taxon>
        <taxon>Spermatophyta</taxon>
        <taxon>Magnoliopsida</taxon>
        <taxon>eudicotyledons</taxon>
        <taxon>Gunneridae</taxon>
        <taxon>Pentapetalae</taxon>
        <taxon>asterids</taxon>
        <taxon>campanulids</taxon>
        <taxon>Asterales</taxon>
        <taxon>Asteraceae</taxon>
        <taxon>Asteroideae</taxon>
        <taxon>Anthemideae</taxon>
        <taxon>Anthemidinae</taxon>
        <taxon>Tanacetum</taxon>
    </lineage>
</organism>
<protein>
    <submittedName>
        <fullName evidence="2">Uncharacterized protein</fullName>
    </submittedName>
</protein>
<feature type="non-terminal residue" evidence="2">
    <location>
        <position position="73"/>
    </location>
</feature>
<accession>A0A699W836</accession>
<reference evidence="2" key="1">
    <citation type="journal article" date="2019" name="Sci. Rep.">
        <title>Draft genome of Tanacetum cinerariifolium, the natural source of mosquito coil.</title>
        <authorList>
            <person name="Yamashiro T."/>
            <person name="Shiraishi A."/>
            <person name="Satake H."/>
            <person name="Nakayama K."/>
        </authorList>
    </citation>
    <scope>NUCLEOTIDE SEQUENCE</scope>
</reference>
<comment type="caution">
    <text evidence="2">The sequence shown here is derived from an EMBL/GenBank/DDBJ whole genome shotgun (WGS) entry which is preliminary data.</text>
</comment>
<evidence type="ECO:0000256" key="1">
    <source>
        <dbReference type="SAM" id="MobiDB-lite"/>
    </source>
</evidence>
<sequence length="73" mass="7976">YPTSEGDNDADDDGDDLSKDDADNEDEKESSESKEEEEEHLAPTVPALAHSGSESIPETDIPLQKRARFTTPT</sequence>